<proteinExistence type="inferred from homology"/>
<dbReference type="InterPro" id="IPR038717">
    <property type="entry name" value="Tc1-like_DDE_dom"/>
</dbReference>
<dbReference type="OMA" id="VIMNLWK"/>
<dbReference type="GO" id="GO:0015074">
    <property type="term" value="P:DNA integration"/>
    <property type="evidence" value="ECO:0007669"/>
    <property type="project" value="InterPro"/>
</dbReference>
<dbReference type="FunCoup" id="A8XD01">
    <property type="interactions" value="46"/>
</dbReference>
<comment type="cofactor">
    <cofactor evidence="1 8">
        <name>heme</name>
        <dbReference type="ChEBI" id="CHEBI:30413"/>
    </cofactor>
</comment>
<evidence type="ECO:0000256" key="5">
    <source>
        <dbReference type="ARBA" id="ARBA00023002"/>
    </source>
</evidence>
<comment type="subcellular location">
    <subcellularLocation>
        <location evidence="2">Nucleus</location>
    </subcellularLocation>
</comment>
<evidence type="ECO:0000256" key="8">
    <source>
        <dbReference type="PIRSR" id="PIRSR602401-1"/>
    </source>
</evidence>
<evidence type="ECO:0000259" key="10">
    <source>
        <dbReference type="Pfam" id="PF01498"/>
    </source>
</evidence>
<dbReference type="GO" id="GO:0016712">
    <property type="term" value="F:oxidoreductase activity, acting on paired donors, with incorporation or reduction of molecular oxygen, reduced flavin or flavoprotein as one donor, and incorporation of one atom of oxygen"/>
    <property type="evidence" value="ECO:0000318"/>
    <property type="project" value="GO_Central"/>
</dbReference>
<keyword evidence="6 8" id="KW-0408">Iron</keyword>
<evidence type="ECO:0000313" key="14">
    <source>
        <dbReference type="WormBase" id="CBG11445"/>
    </source>
</evidence>
<feature type="domain" description="Transposase Tc1-like" evidence="10">
    <location>
        <begin position="530"/>
        <end position="601"/>
    </location>
</feature>
<feature type="signal peptide" evidence="9">
    <location>
        <begin position="1"/>
        <end position="16"/>
    </location>
</feature>
<dbReference type="InterPro" id="IPR002492">
    <property type="entry name" value="Transposase_Tc1-like"/>
</dbReference>
<protein>
    <submittedName>
        <fullName evidence="12">Protein CBR-CYP-35C1</fullName>
    </submittedName>
</protein>
<dbReference type="FunFam" id="3.30.420.10:FF:000293">
    <property type="entry name" value="Protein CBG00653"/>
    <property type="match status" value="1"/>
</dbReference>
<dbReference type="PROSITE" id="PS00086">
    <property type="entry name" value="CYTOCHROME_P450"/>
    <property type="match status" value="1"/>
</dbReference>
<dbReference type="Pfam" id="PF01498">
    <property type="entry name" value="HTH_Tnp_Tc3_2"/>
    <property type="match status" value="1"/>
</dbReference>
<evidence type="ECO:0000256" key="1">
    <source>
        <dbReference type="ARBA" id="ARBA00001971"/>
    </source>
</evidence>
<keyword evidence="4 8" id="KW-0479">Metal-binding</keyword>
<dbReference type="Gene3D" id="1.10.630.10">
    <property type="entry name" value="Cytochrome P450"/>
    <property type="match status" value="1"/>
</dbReference>
<feature type="chain" id="PRO_5002732989" evidence="9">
    <location>
        <begin position="17"/>
        <end position="801"/>
    </location>
</feature>
<evidence type="ECO:0000256" key="6">
    <source>
        <dbReference type="ARBA" id="ARBA00023004"/>
    </source>
</evidence>
<dbReference type="HOGENOM" id="CLU_351337_0_0_1"/>
<accession>A8XD01</accession>
<feature type="domain" description="Tc1-like transposase DDE" evidence="11">
    <location>
        <begin position="612"/>
        <end position="754"/>
    </location>
</feature>
<dbReference type="InterPro" id="IPR050182">
    <property type="entry name" value="Cytochrome_P450_fam2"/>
</dbReference>
<dbReference type="CDD" id="cd20617">
    <property type="entry name" value="CYP1_2-like"/>
    <property type="match status" value="1"/>
</dbReference>
<reference evidence="12 13" key="2">
    <citation type="journal article" date="2011" name="PLoS Genet.">
        <title>Caenorhabditis briggsae recombinant inbred line genotypes reveal inter-strain incompatibility and the evolution of recombination.</title>
        <authorList>
            <person name="Ross J.A."/>
            <person name="Koboldt D.C."/>
            <person name="Staisch J.E."/>
            <person name="Chamberlin H.M."/>
            <person name="Gupta B.P."/>
            <person name="Miller R.D."/>
            <person name="Baird S.E."/>
            <person name="Haag E.S."/>
        </authorList>
    </citation>
    <scope>NUCLEOTIDE SEQUENCE [LARGE SCALE GENOMIC DNA]</scope>
    <source>
        <strain evidence="12 13">AF16</strain>
    </source>
</reference>
<dbReference type="Proteomes" id="UP000008549">
    <property type="component" value="Unassembled WGS sequence"/>
</dbReference>
<keyword evidence="5" id="KW-0560">Oxidoreductase</keyword>
<dbReference type="InterPro" id="IPR017972">
    <property type="entry name" value="Cyt_P450_CS"/>
</dbReference>
<dbReference type="InterPro" id="IPR002401">
    <property type="entry name" value="Cyt_P450_E_grp-I"/>
</dbReference>
<evidence type="ECO:0000313" key="12">
    <source>
        <dbReference type="EMBL" id="CAP30519.2"/>
    </source>
</evidence>
<dbReference type="PANTHER" id="PTHR24300:SF114">
    <property type="entry name" value="CYTOCHROME P450 FAMILY"/>
    <property type="match status" value="1"/>
</dbReference>
<dbReference type="GO" id="GO:0006313">
    <property type="term" value="P:DNA transposition"/>
    <property type="evidence" value="ECO:0007669"/>
    <property type="project" value="InterPro"/>
</dbReference>
<dbReference type="Gene3D" id="3.30.420.10">
    <property type="entry name" value="Ribonuclease H-like superfamily/Ribonuclease H"/>
    <property type="match status" value="1"/>
</dbReference>
<evidence type="ECO:0000259" key="11">
    <source>
        <dbReference type="Pfam" id="PF13358"/>
    </source>
</evidence>
<dbReference type="GO" id="GO:0005506">
    <property type="term" value="F:iron ion binding"/>
    <property type="evidence" value="ECO:0007669"/>
    <property type="project" value="InterPro"/>
</dbReference>
<dbReference type="STRING" id="6238.A8XD01"/>
<evidence type="ECO:0000256" key="4">
    <source>
        <dbReference type="ARBA" id="ARBA00022723"/>
    </source>
</evidence>
<dbReference type="InterPro" id="IPR009057">
    <property type="entry name" value="Homeodomain-like_sf"/>
</dbReference>
<sequence>MFLLLLIISIIAWLSARQYLKSKRLPPGPTSFPLIGNLHQIGYQLWKTGGMVATLNHYRKQYGDVFTLWLGPIPHVNITNYEISHEVFVKNATKYADKHIPPLFDFIRQGNGVFFSNGDKWQELRRFSMLTMRNMGMGRDLMEEKIIAELNTRCSELDAKSVNGTAVETVNVFFDLTVGSIINNMLMGFRFDERNKNRFLTFKHMVDKSMEKFSATYLVLPVWILKTLFSKSFDELISDNFKLLDYVSEDAVKRSRDYIKGTYEIDPDNVEDFVDAFLLKMKQDPKSEVYNEENLKMLVLDLWITGQETTTMTLISAFIRFLNNPDVMDKLRNELMKVTNGASRHLSLKDKNETPYLNATLAEVQRHASILNVNFWRLNKEPTVIGGHPVDSGCLIAAQLSALHTNEKVFEDPEKFEPERFLKNENLIQQVIPFGIGKRSCLGEALAKAELYLVRYADMVRPFGKKSFSVDERKSIVRGHELGAHPKILATQFSCSSSQIYRILKKNRDDNGVVHRQSPGRPRTTSRNMDRNILRACREDPRRTSTDIQLSVTSPNEPVPSRRTIRRRLQVAGLHGRRPVKKPLVSLKNRKARVEWAKQHLSWGPREWANHIWSDESKFNMFGTDGIQWIRRPIGSRYAPQYQCPTVKHGGGSVMVWGCFSDTSMGPLKRIVGTMDRYVYEDILENTMRPWARANLGRSWVFQQDNDPKHTSGHVANWFRRHRVNLLEWPSQSPDLNPIEHMWEELERRLKGVRASNANQKFAQLEAAWKSIPMTVVQTLLESMPRRCKAVINAKGYPTKY</sequence>
<dbReference type="InParanoid" id="A8XD01"/>
<dbReference type="GO" id="GO:0006082">
    <property type="term" value="P:organic acid metabolic process"/>
    <property type="evidence" value="ECO:0000318"/>
    <property type="project" value="GO_Central"/>
</dbReference>
<name>A8XD01_CAEBR</name>
<keyword evidence="13" id="KW-1185">Reference proteome</keyword>
<organism evidence="12 13">
    <name type="scientific">Caenorhabditis briggsae</name>
    <dbReference type="NCBI Taxonomy" id="6238"/>
    <lineage>
        <taxon>Eukaryota</taxon>
        <taxon>Metazoa</taxon>
        <taxon>Ecdysozoa</taxon>
        <taxon>Nematoda</taxon>
        <taxon>Chromadorea</taxon>
        <taxon>Rhabditida</taxon>
        <taxon>Rhabditina</taxon>
        <taxon>Rhabditomorpha</taxon>
        <taxon>Rhabditoidea</taxon>
        <taxon>Rhabditidae</taxon>
        <taxon>Peloderinae</taxon>
        <taxon>Caenorhabditis</taxon>
    </lineage>
</organism>
<dbReference type="Pfam" id="PF13358">
    <property type="entry name" value="DDE_3"/>
    <property type="match status" value="1"/>
</dbReference>
<keyword evidence="8" id="KW-0349">Heme</keyword>
<dbReference type="InterPro" id="IPR036396">
    <property type="entry name" value="Cyt_P450_sf"/>
</dbReference>
<dbReference type="PANTHER" id="PTHR24300">
    <property type="entry name" value="CYTOCHROME P450 508A4-RELATED"/>
    <property type="match status" value="1"/>
</dbReference>
<evidence type="ECO:0000256" key="3">
    <source>
        <dbReference type="ARBA" id="ARBA00010617"/>
    </source>
</evidence>
<dbReference type="PRINTS" id="PR00463">
    <property type="entry name" value="EP450I"/>
</dbReference>
<dbReference type="PRINTS" id="PR00385">
    <property type="entry name" value="P450"/>
</dbReference>
<dbReference type="GO" id="GO:0006805">
    <property type="term" value="P:xenobiotic metabolic process"/>
    <property type="evidence" value="ECO:0000318"/>
    <property type="project" value="GO_Central"/>
</dbReference>
<dbReference type="SUPFAM" id="SSF46689">
    <property type="entry name" value="Homeodomain-like"/>
    <property type="match status" value="1"/>
</dbReference>
<dbReference type="EMBL" id="HE600908">
    <property type="protein sequence ID" value="CAP30519.2"/>
    <property type="molecule type" value="Genomic_DNA"/>
</dbReference>
<dbReference type="GO" id="GO:0003677">
    <property type="term" value="F:DNA binding"/>
    <property type="evidence" value="ECO:0007669"/>
    <property type="project" value="InterPro"/>
</dbReference>
<dbReference type="GO" id="GO:0005634">
    <property type="term" value="C:nucleus"/>
    <property type="evidence" value="ECO:0007669"/>
    <property type="project" value="UniProtKB-SubCell"/>
</dbReference>
<feature type="binding site" description="axial binding residue" evidence="8">
    <location>
        <position position="441"/>
    </location>
    <ligand>
        <name>heme</name>
        <dbReference type="ChEBI" id="CHEBI:30413"/>
    </ligand>
    <ligandPart>
        <name>Fe</name>
        <dbReference type="ChEBI" id="CHEBI:18248"/>
    </ligandPart>
</feature>
<dbReference type="Pfam" id="PF00067">
    <property type="entry name" value="p450"/>
    <property type="match status" value="1"/>
</dbReference>
<keyword evidence="7" id="KW-0503">Monooxygenase</keyword>
<evidence type="ECO:0000256" key="9">
    <source>
        <dbReference type="SAM" id="SignalP"/>
    </source>
</evidence>
<dbReference type="InterPro" id="IPR001128">
    <property type="entry name" value="Cyt_P450"/>
</dbReference>
<dbReference type="WormBase" id="CBG11445">
    <property type="protein sequence ID" value="CBP40111"/>
    <property type="gene ID" value="WBGene00032559"/>
    <property type="gene designation" value="Cbr-cyp-35C1"/>
</dbReference>
<dbReference type="GO" id="GO:0005737">
    <property type="term" value="C:cytoplasm"/>
    <property type="evidence" value="ECO:0000318"/>
    <property type="project" value="GO_Central"/>
</dbReference>
<keyword evidence="9" id="KW-0732">Signal</keyword>
<dbReference type="GO" id="GO:0020037">
    <property type="term" value="F:heme binding"/>
    <property type="evidence" value="ECO:0000318"/>
    <property type="project" value="GO_Central"/>
</dbReference>
<reference evidence="12 13" key="1">
    <citation type="journal article" date="2003" name="PLoS Biol.">
        <title>The genome sequence of Caenorhabditis briggsae: a platform for comparative genomics.</title>
        <authorList>
            <person name="Stein L.D."/>
            <person name="Bao Z."/>
            <person name="Blasiar D."/>
            <person name="Blumenthal T."/>
            <person name="Brent M.R."/>
            <person name="Chen N."/>
            <person name="Chinwalla A."/>
            <person name="Clarke L."/>
            <person name="Clee C."/>
            <person name="Coghlan A."/>
            <person name="Coulson A."/>
            <person name="D'Eustachio P."/>
            <person name="Fitch D.H."/>
            <person name="Fulton L.A."/>
            <person name="Fulton R.E."/>
            <person name="Griffiths-Jones S."/>
            <person name="Harris T.W."/>
            <person name="Hillier L.W."/>
            <person name="Kamath R."/>
            <person name="Kuwabara P.E."/>
            <person name="Mardis E.R."/>
            <person name="Marra M.A."/>
            <person name="Miner T.L."/>
            <person name="Minx P."/>
            <person name="Mullikin J.C."/>
            <person name="Plumb R.W."/>
            <person name="Rogers J."/>
            <person name="Schein J.E."/>
            <person name="Sohrmann M."/>
            <person name="Spieth J."/>
            <person name="Stajich J.E."/>
            <person name="Wei C."/>
            <person name="Willey D."/>
            <person name="Wilson R.K."/>
            <person name="Durbin R."/>
            <person name="Waterston R.H."/>
        </authorList>
    </citation>
    <scope>NUCLEOTIDE SEQUENCE [LARGE SCALE GENOMIC DNA]</scope>
    <source>
        <strain evidence="12 13">AF16</strain>
    </source>
</reference>
<dbReference type="SUPFAM" id="SSF48264">
    <property type="entry name" value="Cytochrome P450"/>
    <property type="match status" value="1"/>
</dbReference>
<gene>
    <name evidence="14" type="primary">cyp-35c1</name>
    <name evidence="12" type="synonym">Cbr-cyp-35C1</name>
    <name evidence="14" type="ORF">CBG11445</name>
    <name evidence="12" type="ORF">CBG_11445</name>
</gene>
<evidence type="ECO:0000256" key="7">
    <source>
        <dbReference type="ARBA" id="ARBA00023033"/>
    </source>
</evidence>
<evidence type="ECO:0000313" key="13">
    <source>
        <dbReference type="Proteomes" id="UP000008549"/>
    </source>
</evidence>
<comment type="similarity">
    <text evidence="3">Belongs to the cytochrome P450 family.</text>
</comment>
<dbReference type="FunFam" id="1.10.630.10:FF:000036">
    <property type="entry name" value="CYtochrome P450 family"/>
    <property type="match status" value="1"/>
</dbReference>
<dbReference type="InterPro" id="IPR036397">
    <property type="entry name" value="RNaseH_sf"/>
</dbReference>
<evidence type="ECO:0000256" key="2">
    <source>
        <dbReference type="ARBA" id="ARBA00004123"/>
    </source>
</evidence>
<dbReference type="AlphaFoldDB" id="A8XD01"/>